<feature type="compositionally biased region" description="Acidic residues" evidence="1">
    <location>
        <begin position="74"/>
        <end position="117"/>
    </location>
</feature>
<dbReference type="AlphaFoldDB" id="A0A2H2ZNC9"/>
<feature type="region of interest" description="Disordered" evidence="1">
    <location>
        <begin position="74"/>
        <end position="148"/>
    </location>
</feature>
<dbReference type="Proteomes" id="UP000219286">
    <property type="component" value="Unassembled WGS sequence"/>
</dbReference>
<dbReference type="OrthoDB" id="10057496at2759"/>
<evidence type="ECO:0000313" key="4">
    <source>
        <dbReference type="Proteomes" id="UP000219286"/>
    </source>
</evidence>
<name>A0A2H2ZNC9_TRIPA</name>
<evidence type="ECO:0000313" key="3">
    <source>
        <dbReference type="EMBL" id="OTA07188.1"/>
    </source>
</evidence>
<proteinExistence type="predicted"/>
<feature type="compositionally biased region" description="Acidic residues" evidence="1">
    <location>
        <begin position="126"/>
        <end position="142"/>
    </location>
</feature>
<dbReference type="EMBL" id="LFMI01000757">
    <property type="protein sequence ID" value="OTA07188.1"/>
    <property type="molecule type" value="Genomic_DNA"/>
</dbReference>
<organism evidence="3 4">
    <name type="scientific">Trichoderma parareesei</name>
    <name type="common">Filamentous fungus</name>
    <dbReference type="NCBI Taxonomy" id="858221"/>
    <lineage>
        <taxon>Eukaryota</taxon>
        <taxon>Fungi</taxon>
        <taxon>Dikarya</taxon>
        <taxon>Ascomycota</taxon>
        <taxon>Pezizomycotina</taxon>
        <taxon>Sordariomycetes</taxon>
        <taxon>Hypocreomycetidae</taxon>
        <taxon>Hypocreales</taxon>
        <taxon>Hypocreaceae</taxon>
        <taxon>Trichoderma</taxon>
    </lineage>
</organism>
<accession>A0A2H2ZNC9</accession>
<reference evidence="3 4" key="1">
    <citation type="journal article" date="2015" name="Genome Announc.">
        <title>Genome sequence and annotation of Trichoderma parareesei, the ancestor of the cellulase producer Trichoderma reesei.</title>
        <authorList>
            <person name="Yang D."/>
            <person name="Pomraning K."/>
            <person name="Kopchinskiy A."/>
            <person name="Karimi Aghcheh R."/>
            <person name="Atanasova L."/>
            <person name="Chenthamara K."/>
            <person name="Baker S.E."/>
            <person name="Zhang R."/>
            <person name="Shen Q."/>
            <person name="Freitag M."/>
            <person name="Kubicek C.P."/>
            <person name="Druzhinina I.S."/>
        </authorList>
    </citation>
    <scope>NUCLEOTIDE SEQUENCE [LARGE SCALE GENOMIC DNA]</scope>
    <source>
        <strain evidence="3 4">CBS 125925</strain>
    </source>
</reference>
<comment type="caution">
    <text evidence="3">The sequence shown here is derived from an EMBL/GenBank/DDBJ whole genome shotgun (WGS) entry which is preliminary data.</text>
</comment>
<gene>
    <name evidence="3" type="ORF">A9Z42_0080720</name>
</gene>
<keyword evidence="2" id="KW-0472">Membrane</keyword>
<feature type="transmembrane region" description="Helical" evidence="2">
    <location>
        <begin position="195"/>
        <end position="218"/>
    </location>
</feature>
<feature type="transmembrane region" description="Helical" evidence="2">
    <location>
        <begin position="164"/>
        <end position="183"/>
    </location>
</feature>
<keyword evidence="2" id="KW-1133">Transmembrane helix</keyword>
<protein>
    <submittedName>
        <fullName evidence="3">Uncharacterized protein</fullName>
    </submittedName>
</protein>
<keyword evidence="2" id="KW-0812">Transmembrane</keyword>
<sequence>MPNGFSANRRTINVEAGQLPPPATKLIITQVLKASQDPPFWAWIIVGAFYDSENRILWSTELFAAHLDIQFESDEEQISEAEAEEEEEEEEEEEAEEVDEEEEVEEEAEEEAEEESETGAAPEPEFGAEAEADVELQDESEAESPPAAISTHTGAIIGTLPPTLIIFSVSTLIFTIISLRTLILTDIIALRALRVLNTIIAIIALTALIALTVLIVVLPSTTTITTITISTGLLRTGSLRCRSSNPQQPGTLPCLALFPDTGTHPSTLRLDAGFTLGSHGPGYHSVSQVFHSVSSYTPSPAMSGGWNPLTGRDSGSGRPAFAPYGAPQVAQGQAYIPHAGGPGYAFGTVPQPSAWPSMTYGYYPLGAAPGVPQYAAPGYPPFQQGPAAGFYTQQSFSYQPNGTGNMLPRQPQPYPNIDPTMPAAQMTNTTGGTGCEPGYNYFFPAEHTKAHIFKTNTPPWQLPSTAQIPFKAAHIPCNTTMAELLKGFGCTNATPKKNRCFEVVSGGGGKWYKGLEVNGADKDMLKKTIKDVGWDSTRTGNPNEKPVVCLWFCRD</sequence>
<evidence type="ECO:0000256" key="2">
    <source>
        <dbReference type="SAM" id="Phobius"/>
    </source>
</evidence>
<evidence type="ECO:0000256" key="1">
    <source>
        <dbReference type="SAM" id="MobiDB-lite"/>
    </source>
</evidence>
<keyword evidence="4" id="KW-1185">Reference proteome</keyword>